<feature type="transmembrane region" description="Helical" evidence="2">
    <location>
        <begin position="278"/>
        <end position="296"/>
    </location>
</feature>
<keyword evidence="2" id="KW-0472">Membrane</keyword>
<dbReference type="GO" id="GO:0004722">
    <property type="term" value="F:protein serine/threonine phosphatase activity"/>
    <property type="evidence" value="ECO:0007669"/>
    <property type="project" value="InterPro"/>
</dbReference>
<dbReference type="NCBIfam" id="TIGR02865">
    <property type="entry name" value="spore_II_E"/>
    <property type="match status" value="1"/>
</dbReference>
<dbReference type="Gene3D" id="3.60.40.10">
    <property type="entry name" value="PPM-type phosphatase domain"/>
    <property type="match status" value="1"/>
</dbReference>
<protein>
    <submittedName>
        <fullName evidence="4">Stage II sporulation protein E</fullName>
    </submittedName>
</protein>
<reference evidence="4 5" key="1">
    <citation type="journal article" date="2018" name="Nat. Biotechnol.">
        <title>A standardized bacterial taxonomy based on genome phylogeny substantially revises the tree of life.</title>
        <authorList>
            <person name="Parks D.H."/>
            <person name="Chuvochina M."/>
            <person name="Waite D.W."/>
            <person name="Rinke C."/>
            <person name="Skarshewski A."/>
            <person name="Chaumeil P.A."/>
            <person name="Hugenholtz P."/>
        </authorList>
    </citation>
    <scope>NUCLEOTIDE SEQUENCE [LARGE SCALE GENOMIC DNA]</scope>
    <source>
        <strain evidence="4">UBA10948</strain>
    </source>
</reference>
<evidence type="ECO:0000313" key="4">
    <source>
        <dbReference type="EMBL" id="HBK53962.1"/>
    </source>
</evidence>
<dbReference type="Pfam" id="PF19732">
    <property type="entry name" value="SpoIIE_N"/>
    <property type="match status" value="1"/>
</dbReference>
<dbReference type="PANTHER" id="PTHR43156">
    <property type="entry name" value="STAGE II SPORULATION PROTEIN E-RELATED"/>
    <property type="match status" value="1"/>
</dbReference>
<keyword evidence="2" id="KW-1133">Transmembrane helix</keyword>
<feature type="transmembrane region" description="Helical" evidence="2">
    <location>
        <begin position="68"/>
        <end position="94"/>
    </location>
</feature>
<dbReference type="InterPro" id="IPR036457">
    <property type="entry name" value="PPM-type-like_dom_sf"/>
</dbReference>
<dbReference type="EMBL" id="DNZF01000185">
    <property type="protein sequence ID" value="HBK53962.1"/>
    <property type="molecule type" value="Genomic_DNA"/>
</dbReference>
<evidence type="ECO:0000259" key="3">
    <source>
        <dbReference type="PROSITE" id="PS51746"/>
    </source>
</evidence>
<dbReference type="Pfam" id="PF07228">
    <property type="entry name" value="SpoIIE"/>
    <property type="match status" value="1"/>
</dbReference>
<evidence type="ECO:0000313" key="5">
    <source>
        <dbReference type="Proteomes" id="UP000263273"/>
    </source>
</evidence>
<dbReference type="Proteomes" id="UP000263273">
    <property type="component" value="Unassembled WGS sequence"/>
</dbReference>
<organism evidence="4 5">
    <name type="scientific">Syntrophomonas wolfei</name>
    <dbReference type="NCBI Taxonomy" id="863"/>
    <lineage>
        <taxon>Bacteria</taxon>
        <taxon>Bacillati</taxon>
        <taxon>Bacillota</taxon>
        <taxon>Clostridia</taxon>
        <taxon>Eubacteriales</taxon>
        <taxon>Syntrophomonadaceae</taxon>
        <taxon>Syntrophomonas</taxon>
    </lineage>
</organism>
<feature type="transmembrane region" description="Helical" evidence="2">
    <location>
        <begin position="177"/>
        <end position="197"/>
    </location>
</feature>
<dbReference type="InterPro" id="IPR014221">
    <property type="entry name" value="SpoII_E"/>
</dbReference>
<keyword evidence="2" id="KW-0812">Transmembrane</keyword>
<keyword evidence="1" id="KW-0378">Hydrolase</keyword>
<evidence type="ECO:0000256" key="1">
    <source>
        <dbReference type="ARBA" id="ARBA00022801"/>
    </source>
</evidence>
<feature type="transmembrane region" description="Helical" evidence="2">
    <location>
        <begin position="151"/>
        <end position="170"/>
    </location>
</feature>
<proteinExistence type="predicted"/>
<dbReference type="PANTHER" id="PTHR43156:SF2">
    <property type="entry name" value="STAGE II SPORULATION PROTEIN E"/>
    <property type="match status" value="1"/>
</dbReference>
<accession>A0A354Z0H2</accession>
<feature type="transmembrane region" description="Helical" evidence="2">
    <location>
        <begin position="217"/>
        <end position="236"/>
    </location>
</feature>
<gene>
    <name evidence="4" type="primary">spoIIE</name>
    <name evidence="4" type="ORF">DDZ44_08510</name>
</gene>
<feature type="domain" description="PPM-type phosphatase" evidence="3">
    <location>
        <begin position="617"/>
        <end position="825"/>
    </location>
</feature>
<feature type="transmembrane region" description="Helical" evidence="2">
    <location>
        <begin position="303"/>
        <end position="320"/>
    </location>
</feature>
<dbReference type="PROSITE" id="PS51746">
    <property type="entry name" value="PPM_2"/>
    <property type="match status" value="1"/>
</dbReference>
<dbReference type="InterPro" id="IPR052016">
    <property type="entry name" value="Bact_Sigma-Reg"/>
</dbReference>
<dbReference type="STRING" id="378794.GCA_001570625_00268"/>
<evidence type="ECO:0000256" key="2">
    <source>
        <dbReference type="SAM" id="Phobius"/>
    </source>
</evidence>
<dbReference type="SUPFAM" id="SSF81606">
    <property type="entry name" value="PP2C-like"/>
    <property type="match status" value="1"/>
</dbReference>
<dbReference type="AlphaFoldDB" id="A0A354Z0H2"/>
<sequence length="828" mass="91831">MGDKMLGKTEIYPYQRVAEKADNRPRGKKHEWLRLFKERSGKGQAYLRDLIRKEGSTVLHSLLNPENLLLALGALILSRAFVLGDLLPFIYAYLAVFGRNQKGRAFLLLVFASLGMASVLHGFALGSSILSLLILLAVLHRLTILPERAWWMLPLVSISVLFVCKSLFLLGGEFSLYAEMVVVFEAVIAGVLCFVFIVAHEAMARRKPLASLNFEEFAAFLVLGIGLVMGLNNVEVAGLSVSSIICRLGIMLAALLWGCGGGTIVGVMTGIIPSISSSIFAQSLGMYAVSGLLAGLFRNLGRLGIVLGFMLGTMALSMFIPETSATILGIWETAIASLLFFLLPESLQDKMPLQALGALSSSLREQGEIIDNQLEESARTRIQNLAAVFEELSSSFSGEMEVKRKNNQAAYLNYLYEQVSQNFCEKCSRYDICWGRDSYHSSQQILELFSIVEKAELSYEKAPRDFKRRCLYAREMISTINYLFDRLLLNEYWSDKLCESRELVAIQLKGVSQLIKKLAQEITVKAEFDLELREKLLRESKQQGLKIKEMTPLRSNGQLLLNVVADPCREGEFCENIIAPAFSNILGERMEVCEKTCPRFRAWGQCKFTMSRACSYKINSAVVQVGKEAVCGDSFTIASLKEGKELIALSDGMGVGEKACGDSQATVRLLENLLESGFQRDVALNTINTVLLLRSAQESFATLDMIMVDLYSGDADFIKVGSAPSYIKRDKKVGMISAHSLPIGILENVDVVSERHSLCPRDILVMVSDGVLEVSRQFNETWIMDFLSQVDESDPQLLAEMIMNKALAICKGKPADDMTVICLRVELQ</sequence>
<dbReference type="SMART" id="SM00331">
    <property type="entry name" value="PP2C_SIG"/>
    <property type="match status" value="1"/>
</dbReference>
<dbReference type="RefSeq" id="WP_276621000.1">
    <property type="nucleotide sequence ID" value="NZ_DHSN01000069.1"/>
</dbReference>
<name>A0A354Z0H2_9FIRM</name>
<feature type="transmembrane region" description="Helical" evidence="2">
    <location>
        <begin position="248"/>
        <end position="272"/>
    </location>
</feature>
<dbReference type="InterPro" id="IPR045768">
    <property type="entry name" value="SpoIIE_N"/>
</dbReference>
<comment type="caution">
    <text evidence="4">The sequence shown here is derived from an EMBL/GenBank/DDBJ whole genome shotgun (WGS) entry which is preliminary data.</text>
</comment>
<feature type="transmembrane region" description="Helical" evidence="2">
    <location>
        <begin position="106"/>
        <end position="139"/>
    </location>
</feature>
<dbReference type="InterPro" id="IPR001932">
    <property type="entry name" value="PPM-type_phosphatase-like_dom"/>
</dbReference>